<accession>A0ABR5F4F3</accession>
<evidence type="ECO:0000256" key="1">
    <source>
        <dbReference type="SAM" id="Phobius"/>
    </source>
</evidence>
<keyword evidence="1" id="KW-0812">Transmembrane</keyword>
<reference evidence="2 3" key="1">
    <citation type="submission" date="2014-12" db="EMBL/GenBank/DDBJ databases">
        <title>Frankia sp. BMG5.1 draft genome.</title>
        <authorList>
            <person name="Gtari M."/>
            <person name="Ghodhbane-Gtari F."/>
            <person name="Nouioui I."/>
            <person name="Ktari A."/>
            <person name="Hezbri K."/>
            <person name="Mimouni W."/>
            <person name="Sbissi I."/>
            <person name="Ayari A."/>
            <person name="Yamanaka T."/>
            <person name="Normand P."/>
            <person name="Tisa L.S."/>
            <person name="Boudabous A."/>
        </authorList>
    </citation>
    <scope>NUCLEOTIDE SEQUENCE [LARGE SCALE GENOMIC DNA]</scope>
    <source>
        <strain evidence="2 3">BMG5.1</strain>
    </source>
</reference>
<evidence type="ECO:0000313" key="3">
    <source>
        <dbReference type="Proteomes" id="UP000035425"/>
    </source>
</evidence>
<comment type="caution">
    <text evidence="2">The sequence shown here is derived from an EMBL/GenBank/DDBJ whole genome shotgun (WGS) entry which is preliminary data.</text>
</comment>
<proteinExistence type="predicted"/>
<keyword evidence="1" id="KW-0472">Membrane</keyword>
<dbReference type="Proteomes" id="UP000035425">
    <property type="component" value="Unassembled WGS sequence"/>
</dbReference>
<organism evidence="2 3">
    <name type="scientific">Protofrankia coriariae</name>
    <dbReference type="NCBI Taxonomy" id="1562887"/>
    <lineage>
        <taxon>Bacteria</taxon>
        <taxon>Bacillati</taxon>
        <taxon>Actinomycetota</taxon>
        <taxon>Actinomycetes</taxon>
        <taxon>Frankiales</taxon>
        <taxon>Frankiaceae</taxon>
        <taxon>Protofrankia</taxon>
    </lineage>
</organism>
<keyword evidence="3" id="KW-1185">Reference proteome</keyword>
<keyword evidence="1" id="KW-1133">Transmembrane helix</keyword>
<sequence>MTGAEEAILRIAALITALSVITGVLIVTARRGWHVVRRIVETHEMLGTVDGRLQGLAVDVLAIGERLDSHLDGHP</sequence>
<dbReference type="RefSeq" id="WP_047222948.1">
    <property type="nucleotide sequence ID" value="NZ_JWIO01000014.1"/>
</dbReference>
<protein>
    <submittedName>
        <fullName evidence="2">Uncharacterized protein</fullName>
    </submittedName>
</protein>
<dbReference type="EMBL" id="JWIO01000014">
    <property type="protein sequence ID" value="KLL11588.1"/>
    <property type="molecule type" value="Genomic_DNA"/>
</dbReference>
<evidence type="ECO:0000313" key="2">
    <source>
        <dbReference type="EMBL" id="KLL11588.1"/>
    </source>
</evidence>
<name>A0ABR5F4F3_9ACTN</name>
<feature type="transmembrane region" description="Helical" evidence="1">
    <location>
        <begin position="7"/>
        <end position="29"/>
    </location>
</feature>
<gene>
    <name evidence="2" type="ORF">FrCorBMG51_11180</name>
</gene>